<reference evidence="1" key="1">
    <citation type="submission" date="2020-03" db="EMBL/GenBank/DDBJ databases">
        <title>Castanea mollissima Vanexum genome sequencing.</title>
        <authorList>
            <person name="Staton M."/>
        </authorList>
    </citation>
    <scope>NUCLEOTIDE SEQUENCE</scope>
    <source>
        <tissue evidence="1">Leaf</tissue>
    </source>
</reference>
<name>A0A8J4RRG3_9ROSI</name>
<dbReference type="AlphaFoldDB" id="A0A8J4RRG3"/>
<dbReference type="EMBL" id="JRKL02000318">
    <property type="protein sequence ID" value="KAF3972579.1"/>
    <property type="molecule type" value="Genomic_DNA"/>
</dbReference>
<keyword evidence="2" id="KW-1185">Reference proteome</keyword>
<protein>
    <submittedName>
        <fullName evidence="1">Uncharacterized protein</fullName>
    </submittedName>
</protein>
<comment type="caution">
    <text evidence="1">The sequence shown here is derived from an EMBL/GenBank/DDBJ whole genome shotgun (WGS) entry which is preliminary data.</text>
</comment>
<gene>
    <name evidence="1" type="ORF">CMV_003928</name>
</gene>
<organism evidence="1 2">
    <name type="scientific">Castanea mollissima</name>
    <name type="common">Chinese chestnut</name>
    <dbReference type="NCBI Taxonomy" id="60419"/>
    <lineage>
        <taxon>Eukaryota</taxon>
        <taxon>Viridiplantae</taxon>
        <taxon>Streptophyta</taxon>
        <taxon>Embryophyta</taxon>
        <taxon>Tracheophyta</taxon>
        <taxon>Spermatophyta</taxon>
        <taxon>Magnoliopsida</taxon>
        <taxon>eudicotyledons</taxon>
        <taxon>Gunneridae</taxon>
        <taxon>Pentapetalae</taxon>
        <taxon>rosids</taxon>
        <taxon>fabids</taxon>
        <taxon>Fagales</taxon>
        <taxon>Fagaceae</taxon>
        <taxon>Castanea</taxon>
    </lineage>
</organism>
<sequence>MAAKLVDTTKERGSDINHSIPIDSRVGFSWIVHQLILDPTKSSFKITNPSLTYRITSCRPQKLHISDNQIGQSRHILLLEIVVCGRDLLESKVDHIKSPQINGDLTGSGGDLNTGEIVIRFVGFIIIMSRESLETEELRWYMEDWS</sequence>
<evidence type="ECO:0000313" key="2">
    <source>
        <dbReference type="Proteomes" id="UP000737018"/>
    </source>
</evidence>
<dbReference type="Proteomes" id="UP000737018">
    <property type="component" value="Unassembled WGS sequence"/>
</dbReference>
<accession>A0A8J4RRG3</accession>
<evidence type="ECO:0000313" key="1">
    <source>
        <dbReference type="EMBL" id="KAF3972579.1"/>
    </source>
</evidence>
<proteinExistence type="predicted"/>